<dbReference type="GeneID" id="24095901"/>
<dbReference type="InterPro" id="IPR036188">
    <property type="entry name" value="FAD/NAD-bd_sf"/>
</dbReference>
<dbReference type="PANTHER" id="PTHR43735:SF3">
    <property type="entry name" value="FERROPTOSIS SUPPRESSOR PROTEIN 1"/>
    <property type="match status" value="1"/>
</dbReference>
<keyword evidence="4" id="KW-0560">Oxidoreductase</keyword>
<dbReference type="HOGENOM" id="CLU_019845_2_0_1"/>
<evidence type="ECO:0000256" key="1">
    <source>
        <dbReference type="ARBA" id="ARBA00006442"/>
    </source>
</evidence>
<dbReference type="PRINTS" id="PR00411">
    <property type="entry name" value="PNDRDTASEI"/>
</dbReference>
<dbReference type="PANTHER" id="PTHR43735">
    <property type="entry name" value="APOPTOSIS-INDUCING FACTOR 1"/>
    <property type="match status" value="1"/>
</dbReference>
<protein>
    <recommendedName>
        <fullName evidence="5">FAD/NAD(P)-binding domain-containing protein</fullName>
    </recommendedName>
</protein>
<feature type="domain" description="FAD/NAD(P)-binding" evidence="5">
    <location>
        <begin position="11"/>
        <end position="304"/>
    </location>
</feature>
<dbReference type="PRINTS" id="PR00368">
    <property type="entry name" value="FADPNR"/>
</dbReference>
<dbReference type="InterPro" id="IPR023753">
    <property type="entry name" value="FAD/NAD-binding_dom"/>
</dbReference>
<dbReference type="Gene3D" id="3.50.50.100">
    <property type="match status" value="1"/>
</dbReference>
<dbReference type="STRING" id="599839.J4GN93"/>
<dbReference type="RefSeq" id="XP_012180273.1">
    <property type="nucleotide sequence ID" value="XM_012324883.1"/>
</dbReference>
<name>J4GN93_9APHY</name>
<keyword evidence="7" id="KW-1185">Reference proteome</keyword>
<dbReference type="GO" id="GO:0050660">
    <property type="term" value="F:flavin adenine dinucleotide binding"/>
    <property type="evidence" value="ECO:0007669"/>
    <property type="project" value="TreeGrafter"/>
</dbReference>
<evidence type="ECO:0000256" key="2">
    <source>
        <dbReference type="ARBA" id="ARBA00022630"/>
    </source>
</evidence>
<dbReference type="EMBL" id="HE797012">
    <property type="protein sequence ID" value="CCM00990.1"/>
    <property type="molecule type" value="Genomic_DNA"/>
</dbReference>
<dbReference type="GO" id="GO:0005737">
    <property type="term" value="C:cytoplasm"/>
    <property type="evidence" value="ECO:0007669"/>
    <property type="project" value="TreeGrafter"/>
</dbReference>
<accession>J4GN93</accession>
<reference evidence="6 7" key="1">
    <citation type="journal article" date="2012" name="Appl. Environ. Microbiol.">
        <title>Short-read sequencing for genomic analysis of the brown rot fungus Fibroporia radiculosa.</title>
        <authorList>
            <person name="Tang J.D."/>
            <person name="Perkins A.D."/>
            <person name="Sonstegard T.S."/>
            <person name="Schroeder S.G."/>
            <person name="Burgess S.C."/>
            <person name="Diehl S.V."/>
        </authorList>
    </citation>
    <scope>NUCLEOTIDE SEQUENCE [LARGE SCALE GENOMIC DNA]</scope>
    <source>
        <strain evidence="6 7">TFFH 294</strain>
    </source>
</reference>
<proteinExistence type="inferred from homology"/>
<evidence type="ECO:0000313" key="7">
    <source>
        <dbReference type="Proteomes" id="UP000006352"/>
    </source>
</evidence>
<dbReference type="SUPFAM" id="SSF51905">
    <property type="entry name" value="FAD/NAD(P)-binding domain"/>
    <property type="match status" value="1"/>
</dbReference>
<organism evidence="6 7">
    <name type="scientific">Fibroporia radiculosa</name>
    <dbReference type="NCBI Taxonomy" id="599839"/>
    <lineage>
        <taxon>Eukaryota</taxon>
        <taxon>Fungi</taxon>
        <taxon>Dikarya</taxon>
        <taxon>Basidiomycota</taxon>
        <taxon>Agaricomycotina</taxon>
        <taxon>Agaricomycetes</taxon>
        <taxon>Polyporales</taxon>
        <taxon>Fibroporiaceae</taxon>
        <taxon>Fibroporia</taxon>
    </lineage>
</organism>
<dbReference type="GO" id="GO:0004174">
    <property type="term" value="F:electron-transferring-flavoprotein dehydrogenase activity"/>
    <property type="evidence" value="ECO:0007669"/>
    <property type="project" value="TreeGrafter"/>
</dbReference>
<dbReference type="InParanoid" id="J4GN93"/>
<evidence type="ECO:0000256" key="3">
    <source>
        <dbReference type="ARBA" id="ARBA00022827"/>
    </source>
</evidence>
<evidence type="ECO:0000259" key="5">
    <source>
        <dbReference type="Pfam" id="PF07992"/>
    </source>
</evidence>
<sequence>MDSKKSDNKRNVVVVGGGFAGTLVARALSSKLDASQYNLILVNDRPYGIHLIAGARMVASDLDQLDSEDKAFIPYSKLFVHGNGSFQEGRVTAIEEAGKGAGGEIVLSNGERLAYAALVLATGSSWSGPLGFPESDRDVRAHIQRWRTQIADAKDIYIVGGGSVGIELAGEIKEAYSHKKVTVVHSEGMLLNGIYPEKFRKDIERRARGQGIEFVFNDKVDTFPAPGAVGLTTRGGKQFSTADLVIPSFGSRPNTAFVSTLGSDVLAADGSVKVKPTLELQAHAGIFAAGDIVAWDEAKQAAKANAHVSVVAANVLSHLAGAPQTKQYKGSFEIIMIPLGKTDGAAYANILWGLMFGGWVTRLIKGKSLMVGTVRSDRGL</sequence>
<keyword evidence="2" id="KW-0285">Flavoprotein</keyword>
<evidence type="ECO:0000313" key="6">
    <source>
        <dbReference type="EMBL" id="CCM00990.1"/>
    </source>
</evidence>
<dbReference type="Pfam" id="PF07992">
    <property type="entry name" value="Pyr_redox_2"/>
    <property type="match status" value="1"/>
</dbReference>
<comment type="similarity">
    <text evidence="1">Belongs to the FAD-dependent oxidoreductase family.</text>
</comment>
<dbReference type="AlphaFoldDB" id="J4GN93"/>
<keyword evidence="3" id="KW-0274">FAD</keyword>
<gene>
    <name evidence="6" type="ORF">FIBRA_03038</name>
</gene>
<dbReference type="Proteomes" id="UP000006352">
    <property type="component" value="Unassembled WGS sequence"/>
</dbReference>
<dbReference type="OrthoDB" id="202203at2759"/>
<evidence type="ECO:0000256" key="4">
    <source>
        <dbReference type="ARBA" id="ARBA00023002"/>
    </source>
</evidence>